<dbReference type="InParanoid" id="A2F2J4"/>
<name>A2F2J4_TRIV3</name>
<sequence length="110" mass="13131">MEESNKLNYYQEMKSCAEDLKIMTQLALLQNGSSDQQIISNLKNKIRKQYSPDKDQNSIEEDIDLVFKDLLKGANILNVYEQLRTPQRIFTQAKKYVCWHPRNRFRTRFL</sequence>
<evidence type="ECO:0000313" key="1">
    <source>
        <dbReference type="EMBL" id="EAY00894.1"/>
    </source>
</evidence>
<evidence type="ECO:0000313" key="2">
    <source>
        <dbReference type="Proteomes" id="UP000001542"/>
    </source>
</evidence>
<protein>
    <submittedName>
        <fullName evidence="1">Uncharacterized protein</fullName>
    </submittedName>
</protein>
<reference evidence="1" key="1">
    <citation type="submission" date="2006-10" db="EMBL/GenBank/DDBJ databases">
        <authorList>
            <person name="Amadeo P."/>
            <person name="Zhao Q."/>
            <person name="Wortman J."/>
            <person name="Fraser-Liggett C."/>
            <person name="Carlton J."/>
        </authorList>
    </citation>
    <scope>NUCLEOTIDE SEQUENCE</scope>
    <source>
        <strain evidence="1">G3</strain>
    </source>
</reference>
<accession>A2F2J4</accession>
<dbReference type="EMBL" id="DS113586">
    <property type="protein sequence ID" value="EAY00894.1"/>
    <property type="molecule type" value="Genomic_DNA"/>
</dbReference>
<dbReference type="VEuPathDB" id="TrichDB:TVAG_265970"/>
<dbReference type="Proteomes" id="UP000001542">
    <property type="component" value="Unassembled WGS sequence"/>
</dbReference>
<dbReference type="SMR" id="A2F2J4"/>
<proteinExistence type="predicted"/>
<reference evidence="1" key="2">
    <citation type="journal article" date="2007" name="Science">
        <title>Draft genome sequence of the sexually transmitted pathogen Trichomonas vaginalis.</title>
        <authorList>
            <person name="Carlton J.M."/>
            <person name="Hirt R.P."/>
            <person name="Silva J.C."/>
            <person name="Delcher A.L."/>
            <person name="Schatz M."/>
            <person name="Zhao Q."/>
            <person name="Wortman J.R."/>
            <person name="Bidwell S.L."/>
            <person name="Alsmark U.C.M."/>
            <person name="Besteiro S."/>
            <person name="Sicheritz-Ponten T."/>
            <person name="Noel C.J."/>
            <person name="Dacks J.B."/>
            <person name="Foster P.G."/>
            <person name="Simillion C."/>
            <person name="Van de Peer Y."/>
            <person name="Miranda-Saavedra D."/>
            <person name="Barton G.J."/>
            <person name="Westrop G.D."/>
            <person name="Mueller S."/>
            <person name="Dessi D."/>
            <person name="Fiori P.L."/>
            <person name="Ren Q."/>
            <person name="Paulsen I."/>
            <person name="Zhang H."/>
            <person name="Bastida-Corcuera F.D."/>
            <person name="Simoes-Barbosa A."/>
            <person name="Brown M.T."/>
            <person name="Hayes R.D."/>
            <person name="Mukherjee M."/>
            <person name="Okumura C.Y."/>
            <person name="Schneider R."/>
            <person name="Smith A.J."/>
            <person name="Vanacova S."/>
            <person name="Villalvazo M."/>
            <person name="Haas B.J."/>
            <person name="Pertea M."/>
            <person name="Feldblyum T.V."/>
            <person name="Utterback T.R."/>
            <person name="Shu C.L."/>
            <person name="Osoegawa K."/>
            <person name="de Jong P.J."/>
            <person name="Hrdy I."/>
            <person name="Horvathova L."/>
            <person name="Zubacova Z."/>
            <person name="Dolezal P."/>
            <person name="Malik S.B."/>
            <person name="Logsdon J.M. Jr."/>
            <person name="Henze K."/>
            <person name="Gupta A."/>
            <person name="Wang C.C."/>
            <person name="Dunne R.L."/>
            <person name="Upcroft J.A."/>
            <person name="Upcroft P."/>
            <person name="White O."/>
            <person name="Salzberg S.L."/>
            <person name="Tang P."/>
            <person name="Chiu C.-H."/>
            <person name="Lee Y.-S."/>
            <person name="Embley T.M."/>
            <person name="Coombs G.H."/>
            <person name="Mottram J.C."/>
            <person name="Tachezy J."/>
            <person name="Fraser-Liggett C.M."/>
            <person name="Johnson P.J."/>
        </authorList>
    </citation>
    <scope>NUCLEOTIDE SEQUENCE [LARGE SCALE GENOMIC DNA]</scope>
    <source>
        <strain evidence="1">G3</strain>
    </source>
</reference>
<dbReference type="VEuPathDB" id="TrichDB:TVAGG3_0980230"/>
<organism evidence="1 2">
    <name type="scientific">Trichomonas vaginalis (strain ATCC PRA-98 / G3)</name>
    <dbReference type="NCBI Taxonomy" id="412133"/>
    <lineage>
        <taxon>Eukaryota</taxon>
        <taxon>Metamonada</taxon>
        <taxon>Parabasalia</taxon>
        <taxon>Trichomonadida</taxon>
        <taxon>Trichomonadidae</taxon>
        <taxon>Trichomonas</taxon>
    </lineage>
</organism>
<dbReference type="KEGG" id="tva:75681387"/>
<dbReference type="AlphaFoldDB" id="A2F2J4"/>
<dbReference type="RefSeq" id="XP_001313823.1">
    <property type="nucleotide sequence ID" value="XM_001313822.1"/>
</dbReference>
<keyword evidence="2" id="KW-1185">Reference proteome</keyword>
<gene>
    <name evidence="1" type="ORF">TVAG_265970</name>
</gene>